<keyword evidence="5 6" id="KW-0342">GTP-binding</keyword>
<dbReference type="AlphaFoldDB" id="C1N7C5"/>
<keyword evidence="3 6" id="KW-0547">Nucleotide-binding</keyword>
<dbReference type="Proteomes" id="UP000001876">
    <property type="component" value="Unassembled WGS sequence"/>
</dbReference>
<dbReference type="NCBIfam" id="TIGR00231">
    <property type="entry name" value="small_GTP"/>
    <property type="match status" value="1"/>
</dbReference>
<reference evidence="8 9" key="1">
    <citation type="journal article" date="2009" name="Science">
        <title>Green evolution and dynamic adaptations revealed by genomes of the marine picoeukaryotes Micromonas.</title>
        <authorList>
            <person name="Worden A.Z."/>
            <person name="Lee J.H."/>
            <person name="Mock T."/>
            <person name="Rouze P."/>
            <person name="Simmons M.P."/>
            <person name="Aerts A.L."/>
            <person name="Allen A.E."/>
            <person name="Cuvelier M.L."/>
            <person name="Derelle E."/>
            <person name="Everett M.V."/>
            <person name="Foulon E."/>
            <person name="Grimwood J."/>
            <person name="Gundlach H."/>
            <person name="Henrissat B."/>
            <person name="Napoli C."/>
            <person name="McDonald S.M."/>
            <person name="Parker M.S."/>
            <person name="Rombauts S."/>
            <person name="Salamov A."/>
            <person name="Von Dassow P."/>
            <person name="Badger J.H."/>
            <person name="Coutinho P.M."/>
            <person name="Demir E."/>
            <person name="Dubchak I."/>
            <person name="Gentemann C."/>
            <person name="Eikrem W."/>
            <person name="Gready J.E."/>
            <person name="John U."/>
            <person name="Lanier W."/>
            <person name="Lindquist E.A."/>
            <person name="Lucas S."/>
            <person name="Mayer K.F."/>
            <person name="Moreau H."/>
            <person name="Not F."/>
            <person name="Otillar R."/>
            <person name="Panaud O."/>
            <person name="Pangilinan J."/>
            <person name="Paulsen I."/>
            <person name="Piegu B."/>
            <person name="Poliakov A."/>
            <person name="Robbens S."/>
            <person name="Schmutz J."/>
            <person name="Toulza E."/>
            <person name="Wyss T."/>
            <person name="Zelensky A."/>
            <person name="Zhou K."/>
            <person name="Armbrust E.V."/>
            <person name="Bhattacharya D."/>
            <person name="Goodenough U.W."/>
            <person name="Van de Peer Y."/>
            <person name="Grigoriev I.V."/>
        </authorList>
    </citation>
    <scope>NUCLEOTIDE SEQUENCE [LARGE SCALE GENOMIC DNA]</scope>
    <source>
        <strain evidence="8 9">CCMP1545</strain>
    </source>
</reference>
<dbReference type="eggNOG" id="KOG0070">
    <property type="taxonomic scope" value="Eukaryota"/>
</dbReference>
<dbReference type="KEGG" id="mpp:MICPUCDRAFT_44981"/>
<keyword evidence="4" id="KW-0813">Transport</keyword>
<feature type="binding site" evidence="7">
    <location>
        <position position="59"/>
    </location>
    <ligand>
        <name>Mg(2+)</name>
        <dbReference type="ChEBI" id="CHEBI:18420"/>
    </ligand>
</feature>
<gene>
    <name evidence="8" type="primary">BBS3</name>
    <name evidence="8" type="ORF">MICPUCDRAFT_44981</name>
</gene>
<dbReference type="STRING" id="564608.C1N7C5"/>
<keyword evidence="9" id="KW-1185">Reference proteome</keyword>
<dbReference type="SUPFAM" id="SSF52540">
    <property type="entry name" value="P-loop containing nucleoside triphosphate hydrolases"/>
    <property type="match status" value="1"/>
</dbReference>
<name>C1N7C5_MICPC</name>
<evidence type="ECO:0000256" key="4">
    <source>
        <dbReference type="ARBA" id="ARBA00022892"/>
    </source>
</evidence>
<evidence type="ECO:0000256" key="6">
    <source>
        <dbReference type="PIRSR" id="PIRSR606689-1"/>
    </source>
</evidence>
<dbReference type="InterPro" id="IPR024156">
    <property type="entry name" value="Small_GTPase_ARF"/>
</dbReference>
<evidence type="ECO:0000313" key="9">
    <source>
        <dbReference type="Proteomes" id="UP000001876"/>
    </source>
</evidence>
<dbReference type="RefSeq" id="XP_003063712.1">
    <property type="nucleotide sequence ID" value="XM_003063666.1"/>
</dbReference>
<keyword evidence="7" id="KW-0479">Metal-binding</keyword>
<dbReference type="PROSITE" id="PS51417">
    <property type="entry name" value="ARF"/>
    <property type="match status" value="1"/>
</dbReference>
<dbReference type="SMART" id="SM00177">
    <property type="entry name" value="ARF"/>
    <property type="match status" value="1"/>
</dbReference>
<feature type="binding site" evidence="7">
    <location>
        <position position="33"/>
    </location>
    <ligand>
        <name>Mg(2+)</name>
        <dbReference type="ChEBI" id="CHEBI:18420"/>
    </ligand>
</feature>
<dbReference type="Gene3D" id="3.40.50.300">
    <property type="entry name" value="P-loop containing nucleotide triphosphate hydrolases"/>
    <property type="match status" value="1"/>
</dbReference>
<organism evidence="9">
    <name type="scientific">Micromonas pusilla (strain CCMP1545)</name>
    <name type="common">Picoplanktonic green alga</name>
    <dbReference type="NCBI Taxonomy" id="564608"/>
    <lineage>
        <taxon>Eukaryota</taxon>
        <taxon>Viridiplantae</taxon>
        <taxon>Chlorophyta</taxon>
        <taxon>Mamiellophyceae</taxon>
        <taxon>Mamiellales</taxon>
        <taxon>Mamiellaceae</taxon>
        <taxon>Micromonas</taxon>
    </lineage>
</organism>
<evidence type="ECO:0000256" key="2">
    <source>
        <dbReference type="ARBA" id="ARBA00022707"/>
    </source>
</evidence>
<evidence type="ECO:0000256" key="1">
    <source>
        <dbReference type="ARBA" id="ARBA00010290"/>
    </source>
</evidence>
<keyword evidence="4" id="KW-0931">ER-Golgi transport</keyword>
<evidence type="ECO:0000256" key="5">
    <source>
        <dbReference type="ARBA" id="ARBA00023134"/>
    </source>
</evidence>
<dbReference type="EMBL" id="GG663749">
    <property type="protein sequence ID" value="EEH52085.1"/>
    <property type="molecule type" value="Genomic_DNA"/>
</dbReference>
<feature type="binding site" evidence="6">
    <location>
        <begin position="137"/>
        <end position="152"/>
    </location>
    <ligand>
        <name>GTP</name>
        <dbReference type="ChEBI" id="CHEBI:37565"/>
    </ligand>
</feature>
<dbReference type="FunFam" id="3.40.50.300:FF:001166">
    <property type="entry name" value="ADP-ribosylation factor D"/>
    <property type="match status" value="1"/>
</dbReference>
<accession>C1N7C5</accession>
<dbReference type="PANTHER" id="PTHR11711">
    <property type="entry name" value="ADP RIBOSYLATION FACTOR-RELATED"/>
    <property type="match status" value="1"/>
</dbReference>
<dbReference type="GO" id="GO:0005525">
    <property type="term" value="F:GTP binding"/>
    <property type="evidence" value="ECO:0007669"/>
    <property type="project" value="UniProtKB-KW"/>
</dbReference>
<feature type="binding site" evidence="6">
    <location>
        <begin position="26"/>
        <end position="33"/>
    </location>
    <ligand>
        <name>GTP</name>
        <dbReference type="ChEBI" id="CHEBI:37565"/>
    </ligand>
</feature>
<dbReference type="Pfam" id="PF00025">
    <property type="entry name" value="Arf"/>
    <property type="match status" value="1"/>
</dbReference>
<keyword evidence="2" id="KW-0519">Myristate</keyword>
<feature type="binding site" evidence="6">
    <location>
        <position position="81"/>
    </location>
    <ligand>
        <name>GTP</name>
        <dbReference type="ChEBI" id="CHEBI:37565"/>
    </ligand>
</feature>
<keyword evidence="7" id="KW-0460">Magnesium</keyword>
<evidence type="ECO:0000256" key="7">
    <source>
        <dbReference type="PIRSR" id="PIRSR606689-2"/>
    </source>
</evidence>
<dbReference type="OrthoDB" id="442317at2759"/>
<dbReference type="GeneID" id="9689316"/>
<comment type="similarity">
    <text evidence="1">Belongs to the small GTPase superfamily. Arf family.</text>
</comment>
<keyword evidence="2" id="KW-0449">Lipoprotein</keyword>
<dbReference type="SMR" id="C1N7C5"/>
<dbReference type="GO" id="GO:0046872">
    <property type="term" value="F:metal ion binding"/>
    <property type="evidence" value="ECO:0007669"/>
    <property type="project" value="UniProtKB-KW"/>
</dbReference>
<dbReference type="GO" id="GO:0003924">
    <property type="term" value="F:GTPase activity"/>
    <property type="evidence" value="ECO:0007669"/>
    <property type="project" value="InterPro"/>
</dbReference>
<dbReference type="SMART" id="SM00178">
    <property type="entry name" value="SAR"/>
    <property type="match status" value="1"/>
</dbReference>
<dbReference type="GO" id="GO:0016192">
    <property type="term" value="P:vesicle-mediated transport"/>
    <property type="evidence" value="ECO:0007669"/>
    <property type="project" value="UniProtKB-KW"/>
</dbReference>
<evidence type="ECO:0000313" key="8">
    <source>
        <dbReference type="EMBL" id="EEH52085.1"/>
    </source>
</evidence>
<dbReference type="InterPro" id="IPR027417">
    <property type="entry name" value="P-loop_NTPase"/>
</dbReference>
<protein>
    <submittedName>
        <fullName evidence="8">Bardet-biedl syndrome 3</fullName>
    </submittedName>
</protein>
<dbReference type="OMA" id="NKPWHIC"/>
<dbReference type="InterPro" id="IPR006689">
    <property type="entry name" value="Small_GTPase_ARF/SAR"/>
</dbReference>
<dbReference type="InterPro" id="IPR005225">
    <property type="entry name" value="Small_GTP-bd"/>
</dbReference>
<sequence>MGFFARLFGLSKKKTKARDVNVLIVGLDNSGKTSIIEKMKLQTGGSRRRAQGANEVTPTVGFNVDTFSKGGVAFTVFDMSGAGRYRNLWEQHYREAKAVMFVVDSADKLRLCVAKDELDAMLSSRDLRGKPFLFFANKARPPSHWSPYDRMDVPAALSPVDIAQGLSLDEIDQHPWQIVPSNALTGTGLQEGADWLTNFLAK</sequence>
<evidence type="ECO:0000256" key="3">
    <source>
        <dbReference type="ARBA" id="ARBA00022741"/>
    </source>
</evidence>
<proteinExistence type="inferred from homology"/>